<feature type="region of interest" description="Disordered" evidence="5">
    <location>
        <begin position="477"/>
        <end position="711"/>
    </location>
</feature>
<evidence type="ECO:0000313" key="9">
    <source>
        <dbReference type="Proteomes" id="UP000789524"/>
    </source>
</evidence>
<evidence type="ECO:0000256" key="6">
    <source>
        <dbReference type="SAM" id="SignalP"/>
    </source>
</evidence>
<dbReference type="SUPFAM" id="SSF50494">
    <property type="entry name" value="Trypsin-like serine proteases"/>
    <property type="match status" value="1"/>
</dbReference>
<organism evidence="8 9">
    <name type="scientific">Danaus chrysippus</name>
    <name type="common">African queen</name>
    <dbReference type="NCBI Taxonomy" id="151541"/>
    <lineage>
        <taxon>Eukaryota</taxon>
        <taxon>Metazoa</taxon>
        <taxon>Ecdysozoa</taxon>
        <taxon>Arthropoda</taxon>
        <taxon>Hexapoda</taxon>
        <taxon>Insecta</taxon>
        <taxon>Pterygota</taxon>
        <taxon>Neoptera</taxon>
        <taxon>Endopterygota</taxon>
        <taxon>Lepidoptera</taxon>
        <taxon>Glossata</taxon>
        <taxon>Ditrysia</taxon>
        <taxon>Papilionoidea</taxon>
        <taxon>Nymphalidae</taxon>
        <taxon>Danainae</taxon>
        <taxon>Danaini</taxon>
        <taxon>Danaina</taxon>
        <taxon>Danaus</taxon>
        <taxon>Anosia</taxon>
    </lineage>
</organism>
<name>A0A8J2RD66_9NEOP</name>
<dbReference type="AlphaFoldDB" id="A0A8J2RD66"/>
<comment type="caution">
    <text evidence="8">The sequence shown here is derived from an EMBL/GenBank/DDBJ whole genome shotgun (WGS) entry which is preliminary data.</text>
</comment>
<feature type="compositionally biased region" description="Polar residues" evidence="5">
    <location>
        <begin position="528"/>
        <end position="547"/>
    </location>
</feature>
<feature type="compositionally biased region" description="Polar residues" evidence="5">
    <location>
        <begin position="696"/>
        <end position="709"/>
    </location>
</feature>
<dbReference type="Pfam" id="PF00089">
    <property type="entry name" value="Trypsin"/>
    <property type="match status" value="1"/>
</dbReference>
<gene>
    <name evidence="8" type="ORF">DCHRY22_LOCUS12368</name>
</gene>
<dbReference type="GO" id="GO:0004252">
    <property type="term" value="F:serine-type endopeptidase activity"/>
    <property type="evidence" value="ECO:0007669"/>
    <property type="project" value="InterPro"/>
</dbReference>
<feature type="region of interest" description="Disordered" evidence="5">
    <location>
        <begin position="395"/>
        <end position="424"/>
    </location>
</feature>
<evidence type="ECO:0000256" key="3">
    <source>
        <dbReference type="ARBA" id="ARBA00023180"/>
    </source>
</evidence>
<evidence type="ECO:0000259" key="7">
    <source>
        <dbReference type="PROSITE" id="PS50240"/>
    </source>
</evidence>
<dbReference type="Proteomes" id="UP000789524">
    <property type="component" value="Unassembled WGS sequence"/>
</dbReference>
<keyword evidence="2" id="KW-1015">Disulfide bond</keyword>
<dbReference type="EMBL" id="CAKASE010000076">
    <property type="protein sequence ID" value="CAG9577548.1"/>
    <property type="molecule type" value="Genomic_DNA"/>
</dbReference>
<dbReference type="GO" id="GO:0006508">
    <property type="term" value="P:proteolysis"/>
    <property type="evidence" value="ECO:0007669"/>
    <property type="project" value="InterPro"/>
</dbReference>
<keyword evidence="9" id="KW-1185">Reference proteome</keyword>
<feature type="signal peptide" evidence="6">
    <location>
        <begin position="1"/>
        <end position="18"/>
    </location>
</feature>
<evidence type="ECO:0000256" key="4">
    <source>
        <dbReference type="ARBA" id="ARBA00024195"/>
    </source>
</evidence>
<dbReference type="InterPro" id="IPR001254">
    <property type="entry name" value="Trypsin_dom"/>
</dbReference>
<dbReference type="SMART" id="SM00020">
    <property type="entry name" value="Tryp_SPc"/>
    <property type="match status" value="1"/>
</dbReference>
<proteinExistence type="inferred from homology"/>
<dbReference type="Gene3D" id="2.40.10.10">
    <property type="entry name" value="Trypsin-like serine proteases"/>
    <property type="match status" value="1"/>
</dbReference>
<evidence type="ECO:0000256" key="5">
    <source>
        <dbReference type="SAM" id="MobiDB-lite"/>
    </source>
</evidence>
<feature type="domain" description="Peptidase S1" evidence="7">
    <location>
        <begin position="227"/>
        <end position="477"/>
    </location>
</feature>
<dbReference type="InterPro" id="IPR009003">
    <property type="entry name" value="Peptidase_S1_PA"/>
</dbReference>
<evidence type="ECO:0000313" key="8">
    <source>
        <dbReference type="EMBL" id="CAG9577548.1"/>
    </source>
</evidence>
<dbReference type="CDD" id="cd00190">
    <property type="entry name" value="Tryp_SPc"/>
    <property type="match status" value="1"/>
</dbReference>
<feature type="compositionally biased region" description="Polar residues" evidence="5">
    <location>
        <begin position="591"/>
        <end position="619"/>
    </location>
</feature>
<dbReference type="FunFam" id="2.40.10.10:FF:000028">
    <property type="entry name" value="Serine protease easter"/>
    <property type="match status" value="1"/>
</dbReference>
<dbReference type="PANTHER" id="PTHR24252">
    <property type="entry name" value="ACROSIN-RELATED"/>
    <property type="match status" value="1"/>
</dbReference>
<dbReference type="PRINTS" id="PR00722">
    <property type="entry name" value="CHYMOTRYPSIN"/>
</dbReference>
<reference evidence="8" key="1">
    <citation type="submission" date="2021-09" db="EMBL/GenBank/DDBJ databases">
        <authorList>
            <person name="Martin H S."/>
        </authorList>
    </citation>
    <scope>NUCLEOTIDE SEQUENCE</scope>
</reference>
<dbReference type="InterPro" id="IPR043504">
    <property type="entry name" value="Peptidase_S1_PA_chymotrypsin"/>
</dbReference>
<keyword evidence="3" id="KW-0325">Glycoprotein</keyword>
<comment type="similarity">
    <text evidence="4">Belongs to the peptidase S1 family. CLIP subfamily.</text>
</comment>
<dbReference type="InterPro" id="IPR018114">
    <property type="entry name" value="TRYPSIN_HIS"/>
</dbReference>
<evidence type="ECO:0000256" key="2">
    <source>
        <dbReference type="ARBA" id="ARBA00023157"/>
    </source>
</evidence>
<accession>A0A8J2RD66</accession>
<feature type="region of interest" description="Disordered" evidence="5">
    <location>
        <begin position="35"/>
        <end position="56"/>
    </location>
</feature>
<feature type="compositionally biased region" description="Polar residues" evidence="5">
    <location>
        <begin position="477"/>
        <end position="495"/>
    </location>
</feature>
<sequence length="770" mass="86869">MVKIISILLIICFVDVRAQFFDFLSAFQPPTLRPIFEPTKPPRTTRFHDPNRSQNASWKLGQTSEVTTAKTIRKTPKNNRRSQNKTKKIKENYAPDKISFDDGYNTIINYDSVKHTTVNPFARPGVKPAIVNGPPITNRPVTKSFVPRPIAGLQPQDDSTLTPELIVGPDEDYMSIVERRRFMEFTEKKCEQYVSLDTVRVEAIPLVPSPRPVVVNVSSCARSVPLVVGGSVVTIQQFPHMALLGWTKMRSGGYLWKCGGSLVSERYVLTAAHCAYQDKDDSVVSGPPRAVQLGSSRRDDPGAIVIRVSSVIRHPKYRPPQSYYDIAIVKMMKNVKFSAVIKPACLGVPPAAGKHIIATGWGKTEFGGDESELLRGVSLPVWSLEECASVLGESRKLPRGPDRSQTCAGDRRGGKDTCQGDSGGPAQLREGCSWRVVAVTSTGRACGAIDTPAIYANVQIPFIAKVIFGDEIRNEGNLNTDQENQWNSGYSGENGQNKDNKQNNSAQNNNRPNVDRVQNDYNRPSVDRVQNNYNRPSVDSVQNNYNRPSGDRVQNDYNRPSGDRVQNDYNRPSADRLQNNYNRPSVDRVQNDYNRPSVDSVQNDYNQPSADRVQNNYNRPSVDRVQNDYNRPSGDRVQNDYNRPSGDRVQNDYNRPSGDRVQNDYNRPSGDRVQNNYNRPSVDRVQNDYNRPSGDRVQNNYNRPSVDNVQNNYNRQNNQWYQQPTSNPLNNDNYQNPVYRGDDTEDSTIGPHYYFEDSVNRPYIGNIWQT</sequence>
<dbReference type="PROSITE" id="PS00134">
    <property type="entry name" value="TRYPSIN_HIS"/>
    <property type="match status" value="1"/>
</dbReference>
<evidence type="ECO:0000256" key="1">
    <source>
        <dbReference type="ARBA" id="ARBA00022729"/>
    </source>
</evidence>
<dbReference type="OrthoDB" id="7421764at2759"/>
<dbReference type="PROSITE" id="PS50240">
    <property type="entry name" value="TRYPSIN_DOM"/>
    <property type="match status" value="1"/>
</dbReference>
<dbReference type="PANTHER" id="PTHR24252:SF7">
    <property type="entry name" value="HYALIN"/>
    <property type="match status" value="1"/>
</dbReference>
<keyword evidence="1 6" id="KW-0732">Signal</keyword>
<feature type="chain" id="PRO_5035241981" evidence="6">
    <location>
        <begin position="19"/>
        <end position="770"/>
    </location>
</feature>
<feature type="compositionally biased region" description="Low complexity" evidence="5">
    <location>
        <begin position="502"/>
        <end position="512"/>
    </location>
</feature>
<dbReference type="InterPro" id="IPR001314">
    <property type="entry name" value="Peptidase_S1A"/>
</dbReference>
<protein>
    <submittedName>
        <fullName evidence="8">(African queen) hypothetical protein</fullName>
    </submittedName>
</protein>